<dbReference type="InterPro" id="IPR006204">
    <property type="entry name" value="GHMP_kinase_N_dom"/>
</dbReference>
<evidence type="ECO:0000256" key="8">
    <source>
        <dbReference type="ARBA" id="ARBA00023229"/>
    </source>
</evidence>
<evidence type="ECO:0000256" key="1">
    <source>
        <dbReference type="ARBA" id="ARBA00009684"/>
    </source>
</evidence>
<feature type="domain" description="GHMP kinase N-terminal" evidence="11">
    <location>
        <begin position="79"/>
        <end position="147"/>
    </location>
</feature>
<keyword evidence="6 10" id="KW-0418">Kinase</keyword>
<comment type="pathway">
    <text evidence="10">Isoprenoid biosynthesis; isopentenyl diphosphate biosynthesis via DXP pathway; isopentenyl diphosphate from 1-deoxy-D-xylulose 5-phosphate: step 3/6.</text>
</comment>
<accession>A0A1M4VQQ4</accession>
<dbReference type="Pfam" id="PF08544">
    <property type="entry name" value="GHMP_kinases_C"/>
    <property type="match status" value="1"/>
</dbReference>
<evidence type="ECO:0000256" key="3">
    <source>
        <dbReference type="ARBA" id="ARBA00017473"/>
    </source>
</evidence>
<dbReference type="PANTHER" id="PTHR43527:SF2">
    <property type="entry name" value="4-DIPHOSPHOCYTIDYL-2-C-METHYL-D-ERYTHRITOL KINASE, CHLOROPLASTIC"/>
    <property type="match status" value="1"/>
</dbReference>
<comment type="catalytic activity">
    <reaction evidence="10">
        <text>4-CDP-2-C-methyl-D-erythritol + ATP = 4-CDP-2-C-methyl-D-erythritol 2-phosphate + ADP + H(+)</text>
        <dbReference type="Rhea" id="RHEA:18437"/>
        <dbReference type="ChEBI" id="CHEBI:15378"/>
        <dbReference type="ChEBI" id="CHEBI:30616"/>
        <dbReference type="ChEBI" id="CHEBI:57823"/>
        <dbReference type="ChEBI" id="CHEBI:57919"/>
        <dbReference type="ChEBI" id="CHEBI:456216"/>
        <dbReference type="EC" id="2.7.1.148"/>
    </reaction>
</comment>
<dbReference type="NCBIfam" id="NF011202">
    <property type="entry name" value="PRK14608.1"/>
    <property type="match status" value="1"/>
</dbReference>
<keyword evidence="8 10" id="KW-0414">Isoprene biosynthesis</keyword>
<dbReference type="InterPro" id="IPR020568">
    <property type="entry name" value="Ribosomal_Su5_D2-typ_SF"/>
</dbReference>
<evidence type="ECO:0000313" key="14">
    <source>
        <dbReference type="Proteomes" id="UP000184485"/>
    </source>
</evidence>
<dbReference type="InterPro" id="IPR014721">
    <property type="entry name" value="Ribsml_uS5_D2-typ_fold_subgr"/>
</dbReference>
<dbReference type="EMBL" id="FQUP01000001">
    <property type="protein sequence ID" value="SHE71289.1"/>
    <property type="molecule type" value="Genomic_DNA"/>
</dbReference>
<dbReference type="HAMAP" id="MF_00061">
    <property type="entry name" value="IspE"/>
    <property type="match status" value="1"/>
</dbReference>
<dbReference type="GO" id="GO:0005524">
    <property type="term" value="F:ATP binding"/>
    <property type="evidence" value="ECO:0007669"/>
    <property type="project" value="UniProtKB-UniRule"/>
</dbReference>
<keyword evidence="7 10" id="KW-0067">ATP-binding</keyword>
<evidence type="ECO:0000256" key="6">
    <source>
        <dbReference type="ARBA" id="ARBA00022777"/>
    </source>
</evidence>
<organism evidence="13 14">
    <name type="scientific">Kaistia soli DSM 19436</name>
    <dbReference type="NCBI Taxonomy" id="1122133"/>
    <lineage>
        <taxon>Bacteria</taxon>
        <taxon>Pseudomonadati</taxon>
        <taxon>Pseudomonadota</taxon>
        <taxon>Alphaproteobacteria</taxon>
        <taxon>Hyphomicrobiales</taxon>
        <taxon>Kaistiaceae</taxon>
        <taxon>Kaistia</taxon>
    </lineage>
</organism>
<evidence type="ECO:0000256" key="10">
    <source>
        <dbReference type="HAMAP-Rule" id="MF_00061"/>
    </source>
</evidence>
<gene>
    <name evidence="10" type="primary">ispE</name>
    <name evidence="13" type="ORF">SAMN02745157_0768</name>
</gene>
<keyword evidence="5 10" id="KW-0547">Nucleotide-binding</keyword>
<dbReference type="Gene3D" id="3.30.230.10">
    <property type="match status" value="1"/>
</dbReference>
<dbReference type="InterPro" id="IPR036554">
    <property type="entry name" value="GHMP_kinase_C_sf"/>
</dbReference>
<evidence type="ECO:0000259" key="12">
    <source>
        <dbReference type="Pfam" id="PF08544"/>
    </source>
</evidence>
<dbReference type="Proteomes" id="UP000184485">
    <property type="component" value="Unassembled WGS sequence"/>
</dbReference>
<dbReference type="GO" id="GO:0019288">
    <property type="term" value="P:isopentenyl diphosphate biosynthetic process, methylerythritol 4-phosphate pathway"/>
    <property type="evidence" value="ECO:0007669"/>
    <property type="project" value="UniProtKB-UniRule"/>
</dbReference>
<evidence type="ECO:0000256" key="5">
    <source>
        <dbReference type="ARBA" id="ARBA00022741"/>
    </source>
</evidence>
<feature type="active site" evidence="10">
    <location>
        <position position="21"/>
    </location>
</feature>
<dbReference type="InterPro" id="IPR013750">
    <property type="entry name" value="GHMP_kinase_C_dom"/>
</dbReference>
<dbReference type="RefSeq" id="WP_175561705.1">
    <property type="nucleotide sequence ID" value="NZ_FQUP01000001.1"/>
</dbReference>
<reference evidence="13 14" key="1">
    <citation type="submission" date="2016-11" db="EMBL/GenBank/DDBJ databases">
        <authorList>
            <person name="Jaros S."/>
            <person name="Januszkiewicz K."/>
            <person name="Wedrychowicz H."/>
        </authorList>
    </citation>
    <scope>NUCLEOTIDE SEQUENCE [LARGE SCALE GENOMIC DNA]</scope>
    <source>
        <strain evidence="13 14">DSM 19436</strain>
    </source>
</reference>
<evidence type="ECO:0000256" key="9">
    <source>
        <dbReference type="ARBA" id="ARBA00032554"/>
    </source>
</evidence>
<evidence type="ECO:0000256" key="2">
    <source>
        <dbReference type="ARBA" id="ARBA00012052"/>
    </source>
</evidence>
<name>A0A1M4VQQ4_9HYPH</name>
<feature type="domain" description="GHMP kinase C-terminal" evidence="12">
    <location>
        <begin position="219"/>
        <end position="284"/>
    </location>
</feature>
<dbReference type="Pfam" id="PF00288">
    <property type="entry name" value="GHMP_kinases_N"/>
    <property type="match status" value="1"/>
</dbReference>
<feature type="binding site" evidence="10">
    <location>
        <begin position="107"/>
        <end position="117"/>
    </location>
    <ligand>
        <name>ATP</name>
        <dbReference type="ChEBI" id="CHEBI:30616"/>
    </ligand>
</feature>
<dbReference type="InterPro" id="IPR004424">
    <property type="entry name" value="IspE"/>
</dbReference>
<dbReference type="AlphaFoldDB" id="A0A1M4VQQ4"/>
<dbReference type="SUPFAM" id="SSF54211">
    <property type="entry name" value="Ribosomal protein S5 domain 2-like"/>
    <property type="match status" value="1"/>
</dbReference>
<dbReference type="PIRSF" id="PIRSF010376">
    <property type="entry name" value="IspE"/>
    <property type="match status" value="1"/>
</dbReference>
<dbReference type="Gene3D" id="3.30.70.890">
    <property type="entry name" value="GHMP kinase, C-terminal domain"/>
    <property type="match status" value="1"/>
</dbReference>
<keyword evidence="14" id="KW-1185">Reference proteome</keyword>
<comment type="similarity">
    <text evidence="1 10">Belongs to the GHMP kinase family. IspE subfamily.</text>
</comment>
<evidence type="ECO:0000313" key="13">
    <source>
        <dbReference type="EMBL" id="SHE71289.1"/>
    </source>
</evidence>
<evidence type="ECO:0000256" key="7">
    <source>
        <dbReference type="ARBA" id="ARBA00022840"/>
    </source>
</evidence>
<dbReference type="EC" id="2.7.1.148" evidence="2 10"/>
<dbReference type="PANTHER" id="PTHR43527">
    <property type="entry name" value="4-DIPHOSPHOCYTIDYL-2-C-METHYL-D-ERYTHRITOL KINASE, CHLOROPLASTIC"/>
    <property type="match status" value="1"/>
</dbReference>
<sequence length="313" mass="32198">MHTVGVPTVSNPLGTVFAPAKINLALHVVGRRADGYHLLDTLVVFASVGDTLTAFPSSDGPALVLEGPFADGLSAGGDNLIARADRAFRARCPSLPAFSLRLSKQLPVSSGIGGGSADAAATLRLLGALATNPGHVDLEALAMTLGADGPMCLRSTPLRARGIGEQLQAWDVAPKLDLILVNPGIAVSTPAVFRRLAQRENPPLPERLPPIADSLALAAFLAAWTRNDLAAPAEAEAPEIGAAESALAAADGCLLARMSGSGATVFGIFTDAEAARRAASAITAARPDWWVKAATTISPDEASPRRQNESVGR</sequence>
<evidence type="ECO:0000256" key="4">
    <source>
        <dbReference type="ARBA" id="ARBA00022679"/>
    </source>
</evidence>
<feature type="active site" evidence="10">
    <location>
        <position position="148"/>
    </location>
</feature>
<dbReference type="STRING" id="1122133.SAMN02745157_0768"/>
<dbReference type="SUPFAM" id="SSF55060">
    <property type="entry name" value="GHMP Kinase, C-terminal domain"/>
    <property type="match status" value="1"/>
</dbReference>
<dbReference type="GO" id="GO:0016114">
    <property type="term" value="P:terpenoid biosynthetic process"/>
    <property type="evidence" value="ECO:0007669"/>
    <property type="project" value="InterPro"/>
</dbReference>
<evidence type="ECO:0000259" key="11">
    <source>
        <dbReference type="Pfam" id="PF00288"/>
    </source>
</evidence>
<protein>
    <recommendedName>
        <fullName evidence="3 10">4-diphosphocytidyl-2-C-methyl-D-erythritol kinase</fullName>
        <shortName evidence="10">CMK</shortName>
        <ecNumber evidence="2 10">2.7.1.148</ecNumber>
    </recommendedName>
    <alternativeName>
        <fullName evidence="9 10">4-(cytidine-5'-diphospho)-2-C-methyl-D-erythritol kinase</fullName>
    </alternativeName>
</protein>
<dbReference type="GO" id="GO:0050515">
    <property type="term" value="F:4-(cytidine 5'-diphospho)-2-C-methyl-D-erythritol kinase activity"/>
    <property type="evidence" value="ECO:0007669"/>
    <property type="project" value="UniProtKB-UniRule"/>
</dbReference>
<dbReference type="UniPathway" id="UPA00056">
    <property type="reaction ID" value="UER00094"/>
</dbReference>
<comment type="function">
    <text evidence="10">Catalyzes the phosphorylation of the position 2 hydroxy group of 4-diphosphocytidyl-2C-methyl-D-erythritol.</text>
</comment>
<proteinExistence type="inferred from homology"/>
<keyword evidence="4 10" id="KW-0808">Transferase</keyword>